<dbReference type="Proteomes" id="UP000295680">
    <property type="component" value="Unassembled WGS sequence"/>
</dbReference>
<dbReference type="EMBL" id="SLWS01000011">
    <property type="protein sequence ID" value="TCO52930.1"/>
    <property type="molecule type" value="Genomic_DNA"/>
</dbReference>
<reference evidence="1 2" key="1">
    <citation type="submission" date="2019-03" db="EMBL/GenBank/DDBJ databases">
        <title>Genomic Encyclopedia of Type Strains, Phase IV (KMG-IV): sequencing the most valuable type-strain genomes for metagenomic binning, comparative biology and taxonomic classification.</title>
        <authorList>
            <person name="Goeker M."/>
        </authorList>
    </citation>
    <scope>NUCLEOTIDE SEQUENCE [LARGE SCALE GENOMIC DNA]</scope>
    <source>
        <strain evidence="1 2">DSM 45934</strain>
    </source>
</reference>
<proteinExistence type="predicted"/>
<comment type="caution">
    <text evidence="1">The sequence shown here is derived from an EMBL/GenBank/DDBJ whole genome shotgun (WGS) entry which is preliminary data.</text>
</comment>
<sequence>MAKQGQDAVAEQVGGGVLAGEQQVADGLDQFVVGQVPVRAGDQRADQALGACARSRA</sequence>
<evidence type="ECO:0000313" key="1">
    <source>
        <dbReference type="EMBL" id="TCO52930.1"/>
    </source>
</evidence>
<keyword evidence="2" id="KW-1185">Reference proteome</keyword>
<accession>A0A4V2S5P9</accession>
<evidence type="ECO:0000313" key="2">
    <source>
        <dbReference type="Proteomes" id="UP000295680"/>
    </source>
</evidence>
<organism evidence="1 2">
    <name type="scientific">Actinocrispum wychmicini</name>
    <dbReference type="NCBI Taxonomy" id="1213861"/>
    <lineage>
        <taxon>Bacteria</taxon>
        <taxon>Bacillati</taxon>
        <taxon>Actinomycetota</taxon>
        <taxon>Actinomycetes</taxon>
        <taxon>Pseudonocardiales</taxon>
        <taxon>Pseudonocardiaceae</taxon>
        <taxon>Actinocrispum</taxon>
    </lineage>
</organism>
<protein>
    <submittedName>
        <fullName evidence="1">Uncharacterized protein</fullName>
    </submittedName>
</protein>
<gene>
    <name evidence="1" type="ORF">EV192_111124</name>
</gene>
<name>A0A4V2S5P9_9PSEU</name>
<dbReference type="AlphaFoldDB" id="A0A4V2S5P9"/>